<keyword evidence="8" id="KW-1185">Reference proteome</keyword>
<evidence type="ECO:0000256" key="1">
    <source>
        <dbReference type="ARBA" id="ARBA00023015"/>
    </source>
</evidence>
<evidence type="ECO:0000256" key="2">
    <source>
        <dbReference type="ARBA" id="ARBA00023125"/>
    </source>
</evidence>
<evidence type="ECO:0000313" key="8">
    <source>
        <dbReference type="Proteomes" id="UP001500689"/>
    </source>
</evidence>
<dbReference type="InterPro" id="IPR009057">
    <property type="entry name" value="Homeodomain-like_sf"/>
</dbReference>
<comment type="caution">
    <text evidence="4">Lacks conserved residue(s) required for the propagation of feature annotation.</text>
</comment>
<accession>A0ABP6V4W3</accession>
<dbReference type="Proteomes" id="UP001500689">
    <property type="component" value="Unassembled WGS sequence"/>
</dbReference>
<evidence type="ECO:0000256" key="4">
    <source>
        <dbReference type="PROSITE-ProRule" id="PRU00335"/>
    </source>
</evidence>
<keyword evidence="1" id="KW-0805">Transcription regulation</keyword>
<dbReference type="SUPFAM" id="SSF46689">
    <property type="entry name" value="Homeodomain-like"/>
    <property type="match status" value="2"/>
</dbReference>
<evidence type="ECO:0000256" key="3">
    <source>
        <dbReference type="ARBA" id="ARBA00023163"/>
    </source>
</evidence>
<comment type="caution">
    <text evidence="7">The sequence shown here is derived from an EMBL/GenBank/DDBJ whole genome shotgun (WGS) entry which is preliminary data.</text>
</comment>
<gene>
    <name evidence="7" type="ORF">GCM10022222_09400</name>
</gene>
<dbReference type="Gene3D" id="1.10.357.10">
    <property type="entry name" value="Tetracycline Repressor, domain 2"/>
    <property type="match status" value="2"/>
</dbReference>
<feature type="region of interest" description="Disordered" evidence="5">
    <location>
        <begin position="345"/>
        <end position="364"/>
    </location>
</feature>
<feature type="DNA-binding region" description="H-T-H motif" evidence="4">
    <location>
        <begin position="192"/>
        <end position="211"/>
    </location>
</feature>
<dbReference type="PANTHER" id="PTHR30055:SF234">
    <property type="entry name" value="HTH-TYPE TRANSCRIPTIONAL REGULATOR BETI"/>
    <property type="match status" value="1"/>
</dbReference>
<name>A0ABP6V4W3_9PSEU</name>
<dbReference type="EMBL" id="BAAAZN010000001">
    <property type="protein sequence ID" value="GAA3528491.1"/>
    <property type="molecule type" value="Genomic_DNA"/>
</dbReference>
<evidence type="ECO:0000313" key="7">
    <source>
        <dbReference type="EMBL" id="GAA3528491.1"/>
    </source>
</evidence>
<dbReference type="Pfam" id="PF00440">
    <property type="entry name" value="TetR_N"/>
    <property type="match status" value="2"/>
</dbReference>
<dbReference type="InterPro" id="IPR050109">
    <property type="entry name" value="HTH-type_TetR-like_transc_reg"/>
</dbReference>
<reference evidence="8" key="1">
    <citation type="journal article" date="2019" name="Int. J. Syst. Evol. Microbiol.">
        <title>The Global Catalogue of Microorganisms (GCM) 10K type strain sequencing project: providing services to taxonomists for standard genome sequencing and annotation.</title>
        <authorList>
            <consortium name="The Broad Institute Genomics Platform"/>
            <consortium name="The Broad Institute Genome Sequencing Center for Infectious Disease"/>
            <person name="Wu L."/>
            <person name="Ma J."/>
        </authorList>
    </citation>
    <scope>NUCLEOTIDE SEQUENCE [LARGE SCALE GENOMIC DNA]</scope>
    <source>
        <strain evidence="8">JCM 16898</strain>
    </source>
</reference>
<evidence type="ECO:0000256" key="5">
    <source>
        <dbReference type="SAM" id="MobiDB-lite"/>
    </source>
</evidence>
<dbReference type="PANTHER" id="PTHR30055">
    <property type="entry name" value="HTH-TYPE TRANSCRIPTIONAL REGULATOR RUTR"/>
    <property type="match status" value="1"/>
</dbReference>
<sequence>MARIAEEVGITAGALYRHFENKSTVLERVFEESFAWLDNPLGPGEFFEVVDEAIGVLVDQTFVARLWIHERRYLPVDSNTALARRMDRWRGSLRSALQSMHPDLTLGQIDLLLAATQSALFYLGRRAIRVPPAEQVSAVRAAIKGIVTTELAAPRARPNDEARRRMPVSLRERILLAASEHFGRGDGYHGTAMSSIGMTAGVTGPSLYLHFKNKADVLRAVHEREAHALWIELDAVLATVSDAAKALAMALVSWVRVIQPGAATLEDPTGETLGSLGTSIAAQREFVAELVALLVEARPELSPLEARARIQIGLIIVADLFRDPEISTQPTLQDDATALVLGVVGVPAPPNGPRSSANRPDDSR</sequence>
<keyword evidence="3" id="KW-0804">Transcription</keyword>
<keyword evidence="2 4" id="KW-0238">DNA-binding</keyword>
<organism evidence="7 8">
    <name type="scientific">Amycolatopsis ultiminotia</name>
    <dbReference type="NCBI Taxonomy" id="543629"/>
    <lineage>
        <taxon>Bacteria</taxon>
        <taxon>Bacillati</taxon>
        <taxon>Actinomycetota</taxon>
        <taxon>Actinomycetes</taxon>
        <taxon>Pseudonocardiales</taxon>
        <taxon>Pseudonocardiaceae</taxon>
        <taxon>Amycolatopsis</taxon>
    </lineage>
</organism>
<dbReference type="PROSITE" id="PS50977">
    <property type="entry name" value="HTH_TETR_2"/>
    <property type="match status" value="2"/>
</dbReference>
<feature type="domain" description="HTH tetR-type" evidence="6">
    <location>
        <begin position="169"/>
        <end position="229"/>
    </location>
</feature>
<evidence type="ECO:0000259" key="6">
    <source>
        <dbReference type="PROSITE" id="PS50977"/>
    </source>
</evidence>
<feature type="domain" description="HTH tetR-type" evidence="6">
    <location>
        <begin position="1"/>
        <end position="37"/>
    </location>
</feature>
<proteinExistence type="predicted"/>
<protein>
    <submittedName>
        <fullName evidence="7">TetR/AcrR family transcriptional regulator</fullName>
    </submittedName>
</protein>
<dbReference type="InterPro" id="IPR001647">
    <property type="entry name" value="HTH_TetR"/>
</dbReference>